<feature type="compositionally biased region" description="Basic and acidic residues" evidence="1">
    <location>
        <begin position="30"/>
        <end position="51"/>
    </location>
</feature>
<accession>A0A0N4WDJ1</accession>
<dbReference type="WBParaSite" id="HPLM_0000865401-mRNA-1">
    <property type="protein sequence ID" value="HPLM_0000865401-mRNA-1"/>
    <property type="gene ID" value="HPLM_0000865401"/>
</dbReference>
<reference evidence="2 3" key="2">
    <citation type="submission" date="2018-11" db="EMBL/GenBank/DDBJ databases">
        <authorList>
            <consortium name="Pathogen Informatics"/>
        </authorList>
    </citation>
    <scope>NUCLEOTIDE SEQUENCE [LARGE SCALE GENOMIC DNA]</scope>
    <source>
        <strain evidence="2 3">MHpl1</strain>
    </source>
</reference>
<evidence type="ECO:0000256" key="1">
    <source>
        <dbReference type="SAM" id="MobiDB-lite"/>
    </source>
</evidence>
<dbReference type="EMBL" id="UZAF01016904">
    <property type="protein sequence ID" value="VDO35455.1"/>
    <property type="molecule type" value="Genomic_DNA"/>
</dbReference>
<reference evidence="4" key="1">
    <citation type="submission" date="2017-02" db="UniProtKB">
        <authorList>
            <consortium name="WormBaseParasite"/>
        </authorList>
    </citation>
    <scope>IDENTIFICATION</scope>
</reference>
<organism evidence="4">
    <name type="scientific">Haemonchus placei</name>
    <name type="common">Barber's pole worm</name>
    <dbReference type="NCBI Taxonomy" id="6290"/>
    <lineage>
        <taxon>Eukaryota</taxon>
        <taxon>Metazoa</taxon>
        <taxon>Ecdysozoa</taxon>
        <taxon>Nematoda</taxon>
        <taxon>Chromadorea</taxon>
        <taxon>Rhabditida</taxon>
        <taxon>Rhabditina</taxon>
        <taxon>Rhabditomorpha</taxon>
        <taxon>Strongyloidea</taxon>
        <taxon>Trichostrongylidae</taxon>
        <taxon>Haemonchus</taxon>
    </lineage>
</organism>
<dbReference type="AlphaFoldDB" id="A0A0N4WDJ1"/>
<feature type="region of interest" description="Disordered" evidence="1">
    <location>
        <begin position="25"/>
        <end position="66"/>
    </location>
</feature>
<evidence type="ECO:0000313" key="3">
    <source>
        <dbReference type="Proteomes" id="UP000268014"/>
    </source>
</evidence>
<dbReference type="Proteomes" id="UP000268014">
    <property type="component" value="Unassembled WGS sequence"/>
</dbReference>
<proteinExistence type="predicted"/>
<name>A0A0N4WDJ1_HAEPC</name>
<protein>
    <submittedName>
        <fullName evidence="2 4">Uncharacterized protein</fullName>
    </submittedName>
</protein>
<keyword evidence="3" id="KW-1185">Reference proteome</keyword>
<evidence type="ECO:0000313" key="4">
    <source>
        <dbReference type="WBParaSite" id="HPLM_0000865401-mRNA-1"/>
    </source>
</evidence>
<evidence type="ECO:0000313" key="2">
    <source>
        <dbReference type="EMBL" id="VDO35455.1"/>
    </source>
</evidence>
<sequence length="124" mass="13680">MPIPLVLCKNQHKLLHPEVPRCIRFGPNMKESKDKNGGKNLEGEAAAKAKDTGSQPTGRARSSLERMGECSEGRHATCKRSIEKDSSGFREDKAASFWNDEIQSGVCKKETCSSTGRRCEIQKA</sequence>
<gene>
    <name evidence="2" type="ORF">HPLM_LOCUS8646</name>
</gene>